<gene>
    <name evidence="3" type="ORF">SAMN02982989_1343</name>
</gene>
<name>A0A1X7EIV7_9HYPH</name>
<dbReference type="AlphaFoldDB" id="A0A1X7EIV7"/>
<dbReference type="GO" id="GO:0016491">
    <property type="term" value="F:oxidoreductase activity"/>
    <property type="evidence" value="ECO:0007669"/>
    <property type="project" value="UniProtKB-KW"/>
</dbReference>
<reference evidence="4" key="1">
    <citation type="submission" date="2017-04" db="EMBL/GenBank/DDBJ databases">
        <authorList>
            <person name="Varghese N."/>
            <person name="Submissions S."/>
        </authorList>
    </citation>
    <scope>NUCLEOTIDE SEQUENCE [LARGE SCALE GENOMIC DNA]</scope>
    <source>
        <strain evidence="4">B4P</strain>
    </source>
</reference>
<accession>A0A1X7EIV7</accession>
<dbReference type="Proteomes" id="UP000192903">
    <property type="component" value="Unassembled WGS sequence"/>
</dbReference>
<protein>
    <submittedName>
        <fullName evidence="3">Sarcosine oxidase subunit beta</fullName>
    </submittedName>
</protein>
<dbReference type="PANTHER" id="PTHR13847:SF287">
    <property type="entry name" value="FAD-DEPENDENT OXIDOREDUCTASE DOMAIN-CONTAINING PROTEIN 1"/>
    <property type="match status" value="1"/>
</dbReference>
<dbReference type="PANTHER" id="PTHR13847">
    <property type="entry name" value="SARCOSINE DEHYDROGENASE-RELATED"/>
    <property type="match status" value="1"/>
</dbReference>
<dbReference type="InterPro" id="IPR036188">
    <property type="entry name" value="FAD/NAD-bd_sf"/>
</dbReference>
<dbReference type="InterPro" id="IPR006076">
    <property type="entry name" value="FAD-dep_OxRdtase"/>
</dbReference>
<dbReference type="STRING" id="464029.SAMN02982989_1343"/>
<organism evidence="3 4">
    <name type="scientific">Xaviernesmea oryzae</name>
    <dbReference type="NCBI Taxonomy" id="464029"/>
    <lineage>
        <taxon>Bacteria</taxon>
        <taxon>Pseudomonadati</taxon>
        <taxon>Pseudomonadota</taxon>
        <taxon>Alphaproteobacteria</taxon>
        <taxon>Hyphomicrobiales</taxon>
        <taxon>Rhizobiaceae</taxon>
        <taxon>Rhizobium/Agrobacterium group</taxon>
        <taxon>Xaviernesmea</taxon>
    </lineage>
</organism>
<dbReference type="SUPFAM" id="SSF51905">
    <property type="entry name" value="FAD/NAD(P)-binding domain"/>
    <property type="match status" value="1"/>
</dbReference>
<dbReference type="RefSeq" id="WP_085421660.1">
    <property type="nucleotide sequence ID" value="NZ_FXAF01000006.1"/>
</dbReference>
<dbReference type="Pfam" id="PF01266">
    <property type="entry name" value="DAO"/>
    <property type="match status" value="1"/>
</dbReference>
<dbReference type="OrthoDB" id="9815989at2"/>
<evidence type="ECO:0000256" key="1">
    <source>
        <dbReference type="ARBA" id="ARBA00023002"/>
    </source>
</evidence>
<dbReference type="GO" id="GO:0005737">
    <property type="term" value="C:cytoplasm"/>
    <property type="evidence" value="ECO:0007669"/>
    <property type="project" value="TreeGrafter"/>
</dbReference>
<evidence type="ECO:0000313" key="3">
    <source>
        <dbReference type="EMBL" id="SMF34660.1"/>
    </source>
</evidence>
<keyword evidence="4" id="KW-1185">Reference proteome</keyword>
<sequence length="384" mass="39861">MSDVIVIGSGVIGTSIAYHLARDGANVTLLDQAFDAATKPAATWASAGGLRSQGRHAEDQPITKLAAARWKTLSEELDADLEVSFGGHLHIAETESEVPVIEQRFASDTAAGLPIEKVEGNRLRAIAPALTENAIVGAYTAGDGQAHPGRTARAFARAAARLGTKTIFGQAATVKMDGGKASGVVLADGTILSSGQLILATGAWSIDLLSKLGIALPLRWRGLQMLLSDMAEKMLAPTVTAVGRNLSLKQTPSGEFMIGGRWIAAPAPTGIGSNCVDAHVARQWSGAAAILPALRSRKLAQAWSGVEAQSIDSLPFIGRTRIGGLYLAAGFSNHGFQISPQIGACVASDILTGQEPLLAPFAPHRHDGIDPAKVSAFIAESIAC</sequence>
<evidence type="ECO:0000313" key="4">
    <source>
        <dbReference type="Proteomes" id="UP000192903"/>
    </source>
</evidence>
<dbReference type="EMBL" id="FXAF01000006">
    <property type="protein sequence ID" value="SMF34660.1"/>
    <property type="molecule type" value="Genomic_DNA"/>
</dbReference>
<feature type="domain" description="FAD dependent oxidoreductase" evidence="2">
    <location>
        <begin position="3"/>
        <end position="347"/>
    </location>
</feature>
<dbReference type="Gene3D" id="3.50.50.60">
    <property type="entry name" value="FAD/NAD(P)-binding domain"/>
    <property type="match status" value="1"/>
</dbReference>
<proteinExistence type="predicted"/>
<dbReference type="Gene3D" id="3.30.9.10">
    <property type="entry name" value="D-Amino Acid Oxidase, subunit A, domain 2"/>
    <property type="match status" value="1"/>
</dbReference>
<keyword evidence="1" id="KW-0560">Oxidoreductase</keyword>
<evidence type="ECO:0000259" key="2">
    <source>
        <dbReference type="Pfam" id="PF01266"/>
    </source>
</evidence>